<dbReference type="InterPro" id="IPR019405">
    <property type="entry name" value="Lactonase_7-beta_prop"/>
</dbReference>
<evidence type="ECO:0000313" key="2">
    <source>
        <dbReference type="EMBL" id="MBM7573201.1"/>
    </source>
</evidence>
<protein>
    <submittedName>
        <fullName evidence="2">6-phosphogluconolactonase</fullName>
        <ecNumber evidence="2">3.1.1.31</ecNumber>
    </submittedName>
</protein>
<dbReference type="PANTHER" id="PTHR30344">
    <property type="entry name" value="6-PHOSPHOGLUCONOLACTONASE-RELATED"/>
    <property type="match status" value="1"/>
</dbReference>
<comment type="similarity">
    <text evidence="1">Belongs to the cycloisomerase 2 family.</text>
</comment>
<dbReference type="InterPro" id="IPR050282">
    <property type="entry name" value="Cycloisomerase_2"/>
</dbReference>
<organism evidence="2 3">
    <name type="scientific">Aquibacillus albus</name>
    <dbReference type="NCBI Taxonomy" id="1168171"/>
    <lineage>
        <taxon>Bacteria</taxon>
        <taxon>Bacillati</taxon>
        <taxon>Bacillota</taxon>
        <taxon>Bacilli</taxon>
        <taxon>Bacillales</taxon>
        <taxon>Bacillaceae</taxon>
        <taxon>Aquibacillus</taxon>
    </lineage>
</organism>
<accession>A0ABS2N504</accession>
<dbReference type="InterPro" id="IPR011048">
    <property type="entry name" value="Haem_d1_sf"/>
</dbReference>
<dbReference type="Proteomes" id="UP001296943">
    <property type="component" value="Unassembled WGS sequence"/>
</dbReference>
<dbReference type="PANTHER" id="PTHR30344:SF1">
    <property type="entry name" value="6-PHOSPHOGLUCONOLACTONASE"/>
    <property type="match status" value="1"/>
</dbReference>
<evidence type="ECO:0000256" key="1">
    <source>
        <dbReference type="ARBA" id="ARBA00005564"/>
    </source>
</evidence>
<keyword evidence="2" id="KW-0378">Hydrolase</keyword>
<dbReference type="Gene3D" id="2.130.10.10">
    <property type="entry name" value="YVTN repeat-like/Quinoprotein amine dehydrogenase"/>
    <property type="match status" value="1"/>
</dbReference>
<proteinExistence type="inferred from homology"/>
<dbReference type="InterPro" id="IPR015943">
    <property type="entry name" value="WD40/YVTN_repeat-like_dom_sf"/>
</dbReference>
<dbReference type="Pfam" id="PF10282">
    <property type="entry name" value="Lactonase"/>
    <property type="match status" value="1"/>
</dbReference>
<gene>
    <name evidence="2" type="ORF">JOC48_003752</name>
</gene>
<evidence type="ECO:0000313" key="3">
    <source>
        <dbReference type="Proteomes" id="UP001296943"/>
    </source>
</evidence>
<reference evidence="2 3" key="1">
    <citation type="submission" date="2021-01" db="EMBL/GenBank/DDBJ databases">
        <title>Genomic Encyclopedia of Type Strains, Phase IV (KMG-IV): sequencing the most valuable type-strain genomes for metagenomic binning, comparative biology and taxonomic classification.</title>
        <authorList>
            <person name="Goeker M."/>
        </authorList>
    </citation>
    <scope>NUCLEOTIDE SEQUENCE [LARGE SCALE GENOMIC DNA]</scope>
    <source>
        <strain evidence="2 3">DSM 23711</strain>
    </source>
</reference>
<comment type="caution">
    <text evidence="2">The sequence shown here is derived from an EMBL/GenBank/DDBJ whole genome shotgun (WGS) entry which is preliminary data.</text>
</comment>
<name>A0ABS2N504_9BACI</name>
<dbReference type="GO" id="GO:0017057">
    <property type="term" value="F:6-phosphogluconolactonase activity"/>
    <property type="evidence" value="ECO:0007669"/>
    <property type="project" value="UniProtKB-EC"/>
</dbReference>
<dbReference type="EMBL" id="JAFBDR010000028">
    <property type="protein sequence ID" value="MBM7573201.1"/>
    <property type="molecule type" value="Genomic_DNA"/>
</dbReference>
<sequence>MANNKVIGFVGSYTKAESKGVYTFTLDKEKREITDINVAAELNNPTYLTVSKDNQFLYAVAKEGEKGGVTAFSLNEQTGELTLLNSQTSEGSPPCHVSVSSDNSNVVTANYHTTKVESYLTNEDGSLNPAVSVMEHEGNGPHDRQEKPHMHFSGFTPDEKYIIAIDLGSDNVITYAVDNGKLTKVHTFETKPGSGPRHIAFHPNGKYAYVMTELSSEVLVLHYNEQDGSFSEVQSIPTIPSDFTETNDGSAIHLSPDGKFVYAGNRGHNSIAIFSVDESTGKLSFVEWASTEGNWPRDFALDPTGKFVVAANQKSNSLVLFERDEATGKLSLLQKDVPAPEAVCVKFLNV</sequence>
<keyword evidence="3" id="KW-1185">Reference proteome</keyword>
<dbReference type="SUPFAM" id="SSF51004">
    <property type="entry name" value="C-terminal (heme d1) domain of cytochrome cd1-nitrite reductase"/>
    <property type="match status" value="1"/>
</dbReference>
<dbReference type="EC" id="3.1.1.31" evidence="2"/>
<dbReference type="RefSeq" id="WP_204501857.1">
    <property type="nucleotide sequence ID" value="NZ_JAFBDR010000028.1"/>
</dbReference>